<proteinExistence type="predicted"/>
<accession>A0ABC9X6F3</accession>
<name>A0ABC9X6F3_GRUJA</name>
<dbReference type="EMBL" id="BAAFJT010000008">
    <property type="protein sequence ID" value="GAB0193238.1"/>
    <property type="molecule type" value="Genomic_DNA"/>
</dbReference>
<evidence type="ECO:0000313" key="2">
    <source>
        <dbReference type="EMBL" id="GAB0193238.1"/>
    </source>
</evidence>
<dbReference type="Proteomes" id="UP001623348">
    <property type="component" value="Unassembled WGS sequence"/>
</dbReference>
<feature type="region of interest" description="Disordered" evidence="1">
    <location>
        <begin position="17"/>
        <end position="42"/>
    </location>
</feature>
<evidence type="ECO:0000256" key="1">
    <source>
        <dbReference type="SAM" id="MobiDB-lite"/>
    </source>
</evidence>
<dbReference type="AlphaFoldDB" id="A0ABC9X6F3"/>
<sequence length="96" mass="10430">MGPAQLFLAGGWSRSEWGINSTPPPDLLKQQRPRSSPDKAGGKAKVILAPFLFGMLQNMDLRFVAILKGPAIAGLRTLENKTSIAAKRKNNDRDSV</sequence>
<protein>
    <submittedName>
        <fullName evidence="2">Uncharacterized protein</fullName>
    </submittedName>
</protein>
<gene>
    <name evidence="2" type="ORF">GRJ2_001789100</name>
</gene>
<organism evidence="2 3">
    <name type="scientific">Grus japonensis</name>
    <name type="common">Japanese crane</name>
    <name type="synonym">Red-crowned crane</name>
    <dbReference type="NCBI Taxonomy" id="30415"/>
    <lineage>
        <taxon>Eukaryota</taxon>
        <taxon>Metazoa</taxon>
        <taxon>Chordata</taxon>
        <taxon>Craniata</taxon>
        <taxon>Vertebrata</taxon>
        <taxon>Euteleostomi</taxon>
        <taxon>Archelosauria</taxon>
        <taxon>Archosauria</taxon>
        <taxon>Dinosauria</taxon>
        <taxon>Saurischia</taxon>
        <taxon>Theropoda</taxon>
        <taxon>Coelurosauria</taxon>
        <taxon>Aves</taxon>
        <taxon>Neognathae</taxon>
        <taxon>Neoaves</taxon>
        <taxon>Gruiformes</taxon>
        <taxon>Gruidae</taxon>
        <taxon>Grus</taxon>
    </lineage>
</organism>
<keyword evidence="3" id="KW-1185">Reference proteome</keyword>
<evidence type="ECO:0000313" key="3">
    <source>
        <dbReference type="Proteomes" id="UP001623348"/>
    </source>
</evidence>
<comment type="caution">
    <text evidence="2">The sequence shown here is derived from an EMBL/GenBank/DDBJ whole genome shotgun (WGS) entry which is preliminary data.</text>
</comment>
<reference evidence="2 3" key="1">
    <citation type="submission" date="2024-06" db="EMBL/GenBank/DDBJ databases">
        <title>The draft genome of Grus japonensis, version 3.</title>
        <authorList>
            <person name="Nabeshima K."/>
            <person name="Suzuki S."/>
            <person name="Onuma M."/>
        </authorList>
    </citation>
    <scope>NUCLEOTIDE SEQUENCE [LARGE SCALE GENOMIC DNA]</scope>
    <source>
        <strain evidence="2 3">451A</strain>
    </source>
</reference>